<dbReference type="Pfam" id="PF09844">
    <property type="entry name" value="DUF2071"/>
    <property type="match status" value="1"/>
</dbReference>
<dbReference type="PANTHER" id="PTHR39186:SF1">
    <property type="entry name" value="DUF2071 DOMAIN-CONTAINING PROTEIN"/>
    <property type="match status" value="1"/>
</dbReference>
<evidence type="ECO:0000313" key="2">
    <source>
        <dbReference type="Proteomes" id="UP001164653"/>
    </source>
</evidence>
<dbReference type="RefSeq" id="WP_244823190.1">
    <property type="nucleotide sequence ID" value="NZ_CP112998.1"/>
</dbReference>
<proteinExistence type="predicted"/>
<keyword evidence="2" id="KW-1185">Reference proteome</keyword>
<accession>A0A9E8SPW9</accession>
<name>A0A9E8SPW9_9BACT</name>
<dbReference type="Proteomes" id="UP001164653">
    <property type="component" value="Chromosome"/>
</dbReference>
<dbReference type="PANTHER" id="PTHR39186">
    <property type="entry name" value="DUF2071 FAMILY PROTEIN"/>
    <property type="match status" value="1"/>
</dbReference>
<dbReference type="InterPro" id="IPR023375">
    <property type="entry name" value="ADC_dom_sf"/>
</dbReference>
<dbReference type="SUPFAM" id="SSF160104">
    <property type="entry name" value="Acetoacetate decarboxylase-like"/>
    <property type="match status" value="1"/>
</dbReference>
<sequence length="240" mass="28668">MTDIEDILANIAHRPFKLPVGQWKYYQEWNNALFLHWTIPFEILQKCVPEKFNIDTFDGKCYVSLVAFTMQKIRPKYLPSISFLSDFEEINLRTYINNDNKKGVYFLNIEAEKLLSTFIAKFLSGLPYEKSNIKRTDKKYTSTNSKKGFHLDTEFEIKQELKYKTELDKWLTERYCLFLNQENEFYCYDIHHKEWKIKAVAIKQLKLSYKIGNINLSDKQPSLMHYSDGVKVLAWRRRKA</sequence>
<evidence type="ECO:0000313" key="1">
    <source>
        <dbReference type="EMBL" id="WAC15166.1"/>
    </source>
</evidence>
<dbReference type="InterPro" id="IPR018644">
    <property type="entry name" value="DUF2071"/>
</dbReference>
<dbReference type="AlphaFoldDB" id="A0A9E8SPW9"/>
<dbReference type="KEGG" id="dpf:ON006_14600"/>
<dbReference type="EMBL" id="CP112998">
    <property type="protein sequence ID" value="WAC15166.1"/>
    <property type="molecule type" value="Genomic_DNA"/>
</dbReference>
<organism evidence="1 2">
    <name type="scientific">Dyadobacter pollutisoli</name>
    <dbReference type="NCBI Taxonomy" id="2910158"/>
    <lineage>
        <taxon>Bacteria</taxon>
        <taxon>Pseudomonadati</taxon>
        <taxon>Bacteroidota</taxon>
        <taxon>Cytophagia</taxon>
        <taxon>Cytophagales</taxon>
        <taxon>Spirosomataceae</taxon>
        <taxon>Dyadobacter</taxon>
    </lineage>
</organism>
<protein>
    <submittedName>
        <fullName evidence="1">DUF2071 domain-containing protein</fullName>
    </submittedName>
</protein>
<reference evidence="1" key="1">
    <citation type="submission" date="2022-11" db="EMBL/GenBank/DDBJ databases">
        <title>Dyadobacter pollutisoli sp. nov., isolated from plastic dumped soil.</title>
        <authorList>
            <person name="Kim J.M."/>
            <person name="Kim K.R."/>
            <person name="Lee J.K."/>
            <person name="Hao L."/>
            <person name="Jeon C.O."/>
        </authorList>
    </citation>
    <scope>NUCLEOTIDE SEQUENCE</scope>
    <source>
        <strain evidence="1">U1</strain>
    </source>
</reference>
<gene>
    <name evidence="1" type="ORF">ON006_14600</name>
</gene>